<dbReference type="Proteomes" id="UP000002489">
    <property type="component" value="Unassembled WGS sequence"/>
</dbReference>
<dbReference type="EnsemblFungi" id="FOXG_15107T0">
    <property type="protein sequence ID" value="FOXG_15107P0"/>
    <property type="gene ID" value="FOXG_15107"/>
</dbReference>
<name>A0A0D2YDJ1_FUSOF</name>
<organism evidence="2 3">
    <name type="scientific">Fusarium oxysporum (strain Fo5176)</name>
    <name type="common">Fusarium vascular wilt</name>
    <dbReference type="NCBI Taxonomy" id="660025"/>
    <lineage>
        <taxon>Eukaryota</taxon>
        <taxon>Fungi</taxon>
        <taxon>Dikarya</taxon>
        <taxon>Ascomycota</taxon>
        <taxon>Pezizomycotina</taxon>
        <taxon>Sordariomycetes</taxon>
        <taxon>Hypocreomycetidae</taxon>
        <taxon>Hypocreales</taxon>
        <taxon>Nectriaceae</taxon>
        <taxon>Fusarium</taxon>
        <taxon>Fusarium oxysporum species complex</taxon>
    </lineage>
</organism>
<dbReference type="AlphaFoldDB" id="A0A0D2YDJ1"/>
<protein>
    <submittedName>
        <fullName evidence="2">Uncharacterized protein</fullName>
    </submittedName>
</protein>
<sequence>MNGNIIAMVSKRRPLFPNSAKSNSTTSLNPSGHINRIRPISLTEDLGTYQAHKDSRLARLSH</sequence>
<dbReference type="EnsemblFungi" id="FOXG_14375T0">
    <property type="protein sequence ID" value="FOXG_14375P0"/>
    <property type="gene ID" value="FOXG_14375"/>
</dbReference>
<evidence type="ECO:0000256" key="1">
    <source>
        <dbReference type="SAM" id="MobiDB-lite"/>
    </source>
</evidence>
<feature type="region of interest" description="Disordered" evidence="1">
    <location>
        <begin position="15"/>
        <end position="35"/>
    </location>
</feature>
<evidence type="ECO:0000313" key="2">
    <source>
        <dbReference type="EnsemblFungi" id="FOXG_14375P0"/>
    </source>
</evidence>
<proteinExistence type="predicted"/>
<feature type="compositionally biased region" description="Polar residues" evidence="1">
    <location>
        <begin position="19"/>
        <end position="32"/>
    </location>
</feature>
<accession>A0A0D2YDJ1</accession>
<evidence type="ECO:0000313" key="3">
    <source>
        <dbReference type="Proteomes" id="UP000002489"/>
    </source>
</evidence>
<dbReference type="STRING" id="426428.A0A0D2YDJ1"/>
<reference evidence="2" key="2">
    <citation type="submission" date="2025-05" db="UniProtKB">
        <authorList>
            <consortium name="EnsemblFungi"/>
        </authorList>
    </citation>
    <scope>IDENTIFICATION</scope>
    <source>
        <strain evidence="2">4287 / CBS 123668 / FGSC 9935 / NRRL 34936</strain>
    </source>
</reference>
<reference evidence="3" key="1">
    <citation type="journal article" date="2012" name="Mol. Plant Microbe Interact.">
        <title>A highly conserved effector in Fusarium oxysporum is required for full virulence on Arabidopsis.</title>
        <authorList>
            <person name="Thatcher L.F."/>
            <person name="Gardiner D.M."/>
            <person name="Kazan K."/>
            <person name="Manners J."/>
        </authorList>
    </citation>
    <scope>NUCLEOTIDE SEQUENCE [LARGE SCALE GENOMIC DNA]</scope>
    <source>
        <strain evidence="3">Fo5176</strain>
    </source>
</reference>